<evidence type="ECO:0000313" key="6">
    <source>
        <dbReference type="Proteomes" id="UP000800200"/>
    </source>
</evidence>
<protein>
    <submittedName>
        <fullName evidence="5">Putative oxidoreductase,short chain dehydrogenase</fullName>
    </submittedName>
</protein>
<evidence type="ECO:0000256" key="2">
    <source>
        <dbReference type="ARBA" id="ARBA00022857"/>
    </source>
</evidence>
<dbReference type="InterPro" id="IPR036291">
    <property type="entry name" value="NAD(P)-bd_dom_sf"/>
</dbReference>
<dbReference type="InterPro" id="IPR002347">
    <property type="entry name" value="SDR_fam"/>
</dbReference>
<evidence type="ECO:0000256" key="3">
    <source>
        <dbReference type="ARBA" id="ARBA00023002"/>
    </source>
</evidence>
<accession>A0A6A6DG84</accession>
<dbReference type="OrthoDB" id="5371740at2759"/>
<gene>
    <name evidence="5" type="ORF">K469DRAFT_600372</name>
</gene>
<dbReference type="EMBL" id="ML994677">
    <property type="protein sequence ID" value="KAF2178155.1"/>
    <property type="molecule type" value="Genomic_DNA"/>
</dbReference>
<dbReference type="PROSITE" id="PS00061">
    <property type="entry name" value="ADH_SHORT"/>
    <property type="match status" value="1"/>
</dbReference>
<dbReference type="AlphaFoldDB" id="A0A6A6DG84"/>
<evidence type="ECO:0000256" key="1">
    <source>
        <dbReference type="ARBA" id="ARBA00006484"/>
    </source>
</evidence>
<organism evidence="5 6">
    <name type="scientific">Zopfia rhizophila CBS 207.26</name>
    <dbReference type="NCBI Taxonomy" id="1314779"/>
    <lineage>
        <taxon>Eukaryota</taxon>
        <taxon>Fungi</taxon>
        <taxon>Dikarya</taxon>
        <taxon>Ascomycota</taxon>
        <taxon>Pezizomycotina</taxon>
        <taxon>Dothideomycetes</taxon>
        <taxon>Dothideomycetes incertae sedis</taxon>
        <taxon>Zopfiaceae</taxon>
        <taxon>Zopfia</taxon>
    </lineage>
</organism>
<dbReference type="PANTHER" id="PTHR43180">
    <property type="entry name" value="3-OXOACYL-(ACYL-CARRIER-PROTEIN) REDUCTASE (AFU_ORTHOLOGUE AFUA_6G11210)"/>
    <property type="match status" value="1"/>
</dbReference>
<dbReference type="InterPro" id="IPR020904">
    <property type="entry name" value="Sc_DH/Rdtase_CS"/>
</dbReference>
<evidence type="ECO:0000313" key="5">
    <source>
        <dbReference type="EMBL" id="KAF2178155.1"/>
    </source>
</evidence>
<keyword evidence="3" id="KW-0560">Oxidoreductase</keyword>
<dbReference type="PRINTS" id="PR00080">
    <property type="entry name" value="SDRFAMILY"/>
</dbReference>
<dbReference type="Proteomes" id="UP000800200">
    <property type="component" value="Unassembled WGS sequence"/>
</dbReference>
<evidence type="ECO:0000256" key="4">
    <source>
        <dbReference type="RuleBase" id="RU000363"/>
    </source>
</evidence>
<reference evidence="5" key="1">
    <citation type="journal article" date="2020" name="Stud. Mycol.">
        <title>101 Dothideomycetes genomes: a test case for predicting lifestyles and emergence of pathogens.</title>
        <authorList>
            <person name="Haridas S."/>
            <person name="Albert R."/>
            <person name="Binder M."/>
            <person name="Bloem J."/>
            <person name="Labutti K."/>
            <person name="Salamov A."/>
            <person name="Andreopoulos B."/>
            <person name="Baker S."/>
            <person name="Barry K."/>
            <person name="Bills G."/>
            <person name="Bluhm B."/>
            <person name="Cannon C."/>
            <person name="Castanera R."/>
            <person name="Culley D."/>
            <person name="Daum C."/>
            <person name="Ezra D."/>
            <person name="Gonzalez J."/>
            <person name="Henrissat B."/>
            <person name="Kuo A."/>
            <person name="Liang C."/>
            <person name="Lipzen A."/>
            <person name="Lutzoni F."/>
            <person name="Magnuson J."/>
            <person name="Mondo S."/>
            <person name="Nolan M."/>
            <person name="Ohm R."/>
            <person name="Pangilinan J."/>
            <person name="Park H.-J."/>
            <person name="Ramirez L."/>
            <person name="Alfaro M."/>
            <person name="Sun H."/>
            <person name="Tritt A."/>
            <person name="Yoshinaga Y."/>
            <person name="Zwiers L.-H."/>
            <person name="Turgeon B."/>
            <person name="Goodwin S."/>
            <person name="Spatafora J."/>
            <person name="Crous P."/>
            <person name="Grigoriev I."/>
        </authorList>
    </citation>
    <scope>NUCLEOTIDE SEQUENCE</scope>
    <source>
        <strain evidence="5">CBS 207.26</strain>
    </source>
</reference>
<dbReference type="Pfam" id="PF00106">
    <property type="entry name" value="adh_short"/>
    <property type="match status" value="1"/>
</dbReference>
<sequence length="270" mass="28987">MKGGSSGIGLAIAEQFTKRRAHVVIGDLNEPSSLPPGCTFVQTDVVSWQSQLKLFQGTVQTHGHVDIVCANAGIMERTNFQDIVDNAGAPVQPTWRPIVVNLIGMADTTKLAIHFLLRVGRGGQIILTSSLSGYDSWGIPTYAAAKHGVIGLMQGLRDLLPRLDISINCIAPGFTESGMAHEAGTFDRLREAGVPVQQAKDVAAAALYFASHPSVKGETLTVIGAKYFELEKPLKDAFIKAIQEASSNSTRKVEGGKGIKLVQKYFYVPL</sequence>
<dbReference type="SUPFAM" id="SSF51735">
    <property type="entry name" value="NAD(P)-binding Rossmann-fold domains"/>
    <property type="match status" value="1"/>
</dbReference>
<keyword evidence="6" id="KW-1185">Reference proteome</keyword>
<dbReference type="PANTHER" id="PTHR43180:SF33">
    <property type="entry name" value="15-HYDROXYPROSTAGLANDIN DEHYDROGENASE [NAD(+)]-LIKE"/>
    <property type="match status" value="1"/>
</dbReference>
<dbReference type="Gene3D" id="3.40.50.720">
    <property type="entry name" value="NAD(P)-binding Rossmann-like Domain"/>
    <property type="match status" value="1"/>
</dbReference>
<comment type="similarity">
    <text evidence="1 4">Belongs to the short-chain dehydrogenases/reductases (SDR) family.</text>
</comment>
<keyword evidence="2" id="KW-0521">NADP</keyword>
<dbReference type="GO" id="GO:0016491">
    <property type="term" value="F:oxidoreductase activity"/>
    <property type="evidence" value="ECO:0007669"/>
    <property type="project" value="UniProtKB-KW"/>
</dbReference>
<dbReference type="PRINTS" id="PR00081">
    <property type="entry name" value="GDHRDH"/>
</dbReference>
<name>A0A6A6DG84_9PEZI</name>
<proteinExistence type="inferred from homology"/>